<dbReference type="InterPro" id="IPR050734">
    <property type="entry name" value="PIH1/Kintoun_subfamily"/>
</dbReference>
<comment type="similarity">
    <text evidence="1">Belongs to the PIH1 family.</text>
</comment>
<gene>
    <name evidence="3" type="ORF">SteCoe_12138</name>
</gene>
<protein>
    <recommendedName>
        <fullName evidence="2">PIH1 N-terminal domain-containing protein</fullName>
    </recommendedName>
</protein>
<name>A0A1R2CBG7_9CILI</name>
<dbReference type="Pfam" id="PF08190">
    <property type="entry name" value="PIH1"/>
    <property type="match status" value="1"/>
</dbReference>
<comment type="caution">
    <text evidence="3">The sequence shown here is derived from an EMBL/GenBank/DDBJ whole genome shotgun (WGS) entry which is preliminary data.</text>
</comment>
<accession>A0A1R2CBG7</accession>
<evidence type="ECO:0000313" key="4">
    <source>
        <dbReference type="Proteomes" id="UP000187209"/>
    </source>
</evidence>
<dbReference type="PANTHER" id="PTHR22997:SF0">
    <property type="entry name" value="PIH1 DOMAIN-CONTAINING PROTEIN 1"/>
    <property type="match status" value="1"/>
</dbReference>
<dbReference type="EMBL" id="MPUH01000208">
    <property type="protein sequence ID" value="OMJ86351.1"/>
    <property type="molecule type" value="Genomic_DNA"/>
</dbReference>
<dbReference type="OrthoDB" id="545063at2759"/>
<organism evidence="3 4">
    <name type="scientific">Stentor coeruleus</name>
    <dbReference type="NCBI Taxonomy" id="5963"/>
    <lineage>
        <taxon>Eukaryota</taxon>
        <taxon>Sar</taxon>
        <taxon>Alveolata</taxon>
        <taxon>Ciliophora</taxon>
        <taxon>Postciliodesmatophora</taxon>
        <taxon>Heterotrichea</taxon>
        <taxon>Heterotrichida</taxon>
        <taxon>Stentoridae</taxon>
        <taxon>Stentor</taxon>
    </lineage>
</organism>
<reference evidence="3 4" key="1">
    <citation type="submission" date="2016-11" db="EMBL/GenBank/DDBJ databases">
        <title>The macronuclear genome of Stentor coeruleus: a giant cell with tiny introns.</title>
        <authorList>
            <person name="Slabodnick M."/>
            <person name="Ruby J.G."/>
            <person name="Reiff S.B."/>
            <person name="Swart E.C."/>
            <person name="Gosai S."/>
            <person name="Prabakaran S."/>
            <person name="Witkowska E."/>
            <person name="Larue G.E."/>
            <person name="Fisher S."/>
            <person name="Freeman R.M."/>
            <person name="Gunawardena J."/>
            <person name="Chu W."/>
            <person name="Stover N.A."/>
            <person name="Gregory B.D."/>
            <person name="Nowacki M."/>
            <person name="Derisi J."/>
            <person name="Roy S.W."/>
            <person name="Marshall W.F."/>
            <person name="Sood P."/>
        </authorList>
    </citation>
    <scope>NUCLEOTIDE SEQUENCE [LARGE SCALE GENOMIC DNA]</scope>
    <source>
        <strain evidence="3">WM001</strain>
    </source>
</reference>
<evidence type="ECO:0000313" key="3">
    <source>
        <dbReference type="EMBL" id="OMJ86351.1"/>
    </source>
</evidence>
<feature type="domain" description="PIH1 N-terminal" evidence="2">
    <location>
        <begin position="65"/>
        <end position="179"/>
    </location>
</feature>
<evidence type="ECO:0000259" key="2">
    <source>
        <dbReference type="Pfam" id="PF08190"/>
    </source>
</evidence>
<dbReference type="PANTHER" id="PTHR22997">
    <property type="entry name" value="PIH1 DOMAIN-CONTAINING PROTEIN 1"/>
    <property type="match status" value="1"/>
</dbReference>
<dbReference type="Proteomes" id="UP000187209">
    <property type="component" value="Unassembled WGS sequence"/>
</dbReference>
<dbReference type="InterPro" id="IPR012981">
    <property type="entry name" value="PIH1_N"/>
</dbReference>
<sequence length="375" mass="43584">MEALNFLKNMQNLPSDFLSDPSTQNQMKNFWSMLDEMAVNNPEEYSKFIKKNLEQGAEEFKESSGKSKFQGEFSYCIKTYTENKRQIVLINMCCNENVLEPLNDAREIADRGKVNTWRTIPVSFSKRREKKVEGKKVMWYFDALVHSVVIDMALKDLKFKAYVTGTVCMRLEMKEKFKLLYEKGEFDYFESYKGPDNEPSPQPQFLDPAADPEEYKKYFKGNTHTELTERTNSQKISELSLTPKPQKPKSTIEVLTSQPVLQPKVQEISEEPKPQAKKILIEEIKNYHIKISEDKRQGNVEVNEHEKEVEIFIHLPDENGMKGVILDATQKSIKVRCLSFACEVFFDKFSLDDRSISAKWLKSKKRLIVKAPIII</sequence>
<proteinExistence type="inferred from homology"/>
<dbReference type="AlphaFoldDB" id="A0A1R2CBG7"/>
<keyword evidence="4" id="KW-1185">Reference proteome</keyword>
<evidence type="ECO:0000256" key="1">
    <source>
        <dbReference type="ARBA" id="ARBA00008511"/>
    </source>
</evidence>
<dbReference type="GO" id="GO:0005737">
    <property type="term" value="C:cytoplasm"/>
    <property type="evidence" value="ECO:0007669"/>
    <property type="project" value="TreeGrafter"/>
</dbReference>